<dbReference type="OrthoDB" id="1955366at2"/>
<proteinExistence type="predicted"/>
<dbReference type="Gene3D" id="2.60.300.12">
    <property type="entry name" value="HesB-like domain"/>
    <property type="match status" value="1"/>
</dbReference>
<name>A0A1Z5HQB7_9FIRM</name>
<dbReference type="AlphaFoldDB" id="A0A1Z5HQB7"/>
<dbReference type="SUPFAM" id="SSF89360">
    <property type="entry name" value="HesB-like domain"/>
    <property type="match status" value="1"/>
</dbReference>
<comment type="caution">
    <text evidence="1">The sequence shown here is derived from an EMBL/GenBank/DDBJ whole genome shotgun (WGS) entry which is preliminary data.</text>
</comment>
<dbReference type="EMBL" id="BDGJ01000018">
    <property type="protein sequence ID" value="GAW91470.1"/>
    <property type="molecule type" value="Genomic_DNA"/>
</dbReference>
<gene>
    <name evidence="1" type="ORF">KKC1_06320</name>
</gene>
<reference evidence="2" key="1">
    <citation type="journal article" date="2017" name="Appl. Environ. Microbiol.">
        <title>Genomic analysis of Calderihabitans maritimus KKC1, a thermophilic hydrogenogenic carboxydotrophic bacterium isolated from marine sediment.</title>
        <authorList>
            <person name="Omae K."/>
            <person name="Yoneda Y."/>
            <person name="Fukuyama Y."/>
            <person name="Yoshida T."/>
            <person name="Sako Y."/>
        </authorList>
    </citation>
    <scope>NUCLEOTIDE SEQUENCE [LARGE SCALE GENOMIC DNA]</scope>
    <source>
        <strain evidence="2">KKC1</strain>
    </source>
</reference>
<organism evidence="1 2">
    <name type="scientific">Calderihabitans maritimus</name>
    <dbReference type="NCBI Taxonomy" id="1246530"/>
    <lineage>
        <taxon>Bacteria</taxon>
        <taxon>Bacillati</taxon>
        <taxon>Bacillota</taxon>
        <taxon>Clostridia</taxon>
        <taxon>Neomoorellales</taxon>
        <taxon>Calderihabitantaceae</taxon>
        <taxon>Calderihabitans</taxon>
    </lineage>
</organism>
<protein>
    <submittedName>
        <fullName evidence="1">Uncharacterized protein</fullName>
    </submittedName>
</protein>
<sequence>MALDEPKNSDTLIEKNGITFLVDDRIEKAFPEIHVDYRSSLFGEGFVIYAGENQGC</sequence>
<evidence type="ECO:0000313" key="1">
    <source>
        <dbReference type="EMBL" id="GAW91470.1"/>
    </source>
</evidence>
<evidence type="ECO:0000313" key="2">
    <source>
        <dbReference type="Proteomes" id="UP000197032"/>
    </source>
</evidence>
<dbReference type="Proteomes" id="UP000197032">
    <property type="component" value="Unassembled WGS sequence"/>
</dbReference>
<keyword evidence="2" id="KW-1185">Reference proteome</keyword>
<accession>A0A1Z5HQB7</accession>
<dbReference type="InterPro" id="IPR035903">
    <property type="entry name" value="HesB-like_dom_sf"/>
</dbReference>